<comment type="subcellular location">
    <subcellularLocation>
        <location evidence="1">Endomembrane system</location>
        <topology evidence="1">Multi-pass membrane protein</topology>
    </subcellularLocation>
</comment>
<dbReference type="GO" id="GO:0012505">
    <property type="term" value="C:endomembrane system"/>
    <property type="evidence" value="ECO:0007669"/>
    <property type="project" value="UniProtKB-SubCell"/>
</dbReference>
<evidence type="ECO:0000256" key="1">
    <source>
        <dbReference type="ARBA" id="ARBA00004127"/>
    </source>
</evidence>
<dbReference type="AlphaFoldDB" id="A0A060T3N1"/>
<dbReference type="InterPro" id="IPR018937">
    <property type="entry name" value="MMgT"/>
</dbReference>
<proteinExistence type="inferred from homology"/>
<gene>
    <name evidence="7" type="ORF">GNLVRS02_ARAD1A11044g</name>
</gene>
<comment type="similarity">
    <text evidence="2">Belongs to the membrane magnesium transporter (TC 1.A.67) family.</text>
</comment>
<keyword evidence="5 6" id="KW-0472">Membrane</keyword>
<dbReference type="EMBL" id="HG937691">
    <property type="protein sequence ID" value="CDP33512.1"/>
    <property type="molecule type" value="Genomic_DNA"/>
</dbReference>
<evidence type="ECO:0000256" key="5">
    <source>
        <dbReference type="ARBA" id="ARBA00023136"/>
    </source>
</evidence>
<keyword evidence="4 6" id="KW-1133">Transmembrane helix</keyword>
<evidence type="ECO:0000256" key="3">
    <source>
        <dbReference type="ARBA" id="ARBA00022692"/>
    </source>
</evidence>
<protein>
    <submittedName>
        <fullName evidence="7">ARAD1A11044p</fullName>
    </submittedName>
</protein>
<feature type="transmembrane region" description="Helical" evidence="6">
    <location>
        <begin position="28"/>
        <end position="56"/>
    </location>
</feature>
<dbReference type="Pfam" id="PF10270">
    <property type="entry name" value="MMgT"/>
    <property type="match status" value="1"/>
</dbReference>
<keyword evidence="3 6" id="KW-0812">Transmembrane</keyword>
<organism evidence="7">
    <name type="scientific">Blastobotrys adeninivorans</name>
    <name type="common">Yeast</name>
    <name type="synonym">Arxula adeninivorans</name>
    <dbReference type="NCBI Taxonomy" id="409370"/>
    <lineage>
        <taxon>Eukaryota</taxon>
        <taxon>Fungi</taxon>
        <taxon>Dikarya</taxon>
        <taxon>Ascomycota</taxon>
        <taxon>Saccharomycotina</taxon>
        <taxon>Dipodascomycetes</taxon>
        <taxon>Dipodascales</taxon>
        <taxon>Trichomonascaceae</taxon>
        <taxon>Blastobotrys</taxon>
    </lineage>
</organism>
<evidence type="ECO:0000256" key="6">
    <source>
        <dbReference type="SAM" id="Phobius"/>
    </source>
</evidence>
<evidence type="ECO:0000313" key="7">
    <source>
        <dbReference type="EMBL" id="CDP33512.1"/>
    </source>
</evidence>
<reference evidence="7" key="2">
    <citation type="submission" date="2014-06" db="EMBL/GenBank/DDBJ databases">
        <title>The complete genome of Blastobotrys (Arxula) adeninivorans LS3 - a yeast of biotechnological interest.</title>
        <authorList>
            <person name="Kunze G."/>
            <person name="Gaillardin C."/>
            <person name="Czernicka M."/>
            <person name="Durrens P."/>
            <person name="Martin T."/>
            <person name="Boer E."/>
            <person name="Gabaldon T."/>
            <person name="Cruz J."/>
            <person name="Talla E."/>
            <person name="Marck C."/>
            <person name="Goffeau A."/>
            <person name="Barbe V."/>
            <person name="Baret P."/>
            <person name="Baronian K."/>
            <person name="Beier S."/>
            <person name="Bleykasten C."/>
            <person name="Bode R."/>
            <person name="Casaregola S."/>
            <person name="Despons L."/>
            <person name="Fairhead C."/>
            <person name="Giersberg M."/>
            <person name="Gierski P."/>
            <person name="Hahnel U."/>
            <person name="Hartmann A."/>
            <person name="Jankowska D."/>
            <person name="Jubin C."/>
            <person name="Jung P."/>
            <person name="Lafontaine I."/>
            <person name="Leh-Louis V."/>
            <person name="Lemaire M."/>
            <person name="Marcet-Houben M."/>
            <person name="Mascher M."/>
            <person name="Morel G."/>
            <person name="Richard G.-F."/>
            <person name="Riechen J."/>
            <person name="Sacerdot C."/>
            <person name="Sarkar A."/>
            <person name="Savel G."/>
            <person name="Schacherer J."/>
            <person name="Sherman D."/>
            <person name="Straub M.-L."/>
            <person name="Stein N."/>
            <person name="Thierry A."/>
            <person name="Trautwein-Schult A."/>
            <person name="Westhof E."/>
            <person name="Worch S."/>
            <person name="Dujon B."/>
            <person name="Souciet J.-L."/>
            <person name="Wincker P."/>
            <person name="Scholz U."/>
            <person name="Neuveglise N."/>
        </authorList>
    </citation>
    <scope>NUCLEOTIDE SEQUENCE</scope>
    <source>
        <strain evidence="7">LS3</strain>
    </source>
</reference>
<name>A0A060T3N1_BLAAD</name>
<evidence type="ECO:0000256" key="2">
    <source>
        <dbReference type="ARBA" id="ARBA00006109"/>
    </source>
</evidence>
<evidence type="ECO:0000256" key="4">
    <source>
        <dbReference type="ARBA" id="ARBA00022989"/>
    </source>
</evidence>
<accession>A0A060T3N1</accession>
<reference evidence="7" key="1">
    <citation type="submission" date="2014-02" db="EMBL/GenBank/DDBJ databases">
        <authorList>
            <person name="Genoscope - CEA"/>
        </authorList>
    </citation>
    <scope>NUCLEOTIDE SEQUENCE</scope>
    <source>
        <strain evidence="7">LS3</strain>
    </source>
</reference>
<sequence length="82" mass="9081">MGLNTLCGVSLVHHWYILQQTSLARRAVFSICVIVMTMGSALIYLVATVLLIHATYSAYEFSLFRKHHTTAVTDLGLPLDVS</sequence>